<dbReference type="EMBL" id="KN563375">
    <property type="protein sequence ID" value="KHJ85579.1"/>
    <property type="molecule type" value="Genomic_DNA"/>
</dbReference>
<name>A0A0B1SKY5_OESDE</name>
<proteinExistence type="predicted"/>
<protein>
    <submittedName>
        <fullName evidence="1">Uncharacterized protein</fullName>
    </submittedName>
</protein>
<reference evidence="1 2" key="1">
    <citation type="submission" date="2014-03" db="EMBL/GenBank/DDBJ databases">
        <title>Draft genome of the hookworm Oesophagostomum dentatum.</title>
        <authorList>
            <person name="Mitreva M."/>
        </authorList>
    </citation>
    <scope>NUCLEOTIDE SEQUENCE [LARGE SCALE GENOMIC DNA]</scope>
    <source>
        <strain evidence="1 2">OD-Hann</strain>
    </source>
</reference>
<keyword evidence="2" id="KW-1185">Reference proteome</keyword>
<organism evidence="1 2">
    <name type="scientific">Oesophagostomum dentatum</name>
    <name type="common">Nodular worm</name>
    <dbReference type="NCBI Taxonomy" id="61180"/>
    <lineage>
        <taxon>Eukaryota</taxon>
        <taxon>Metazoa</taxon>
        <taxon>Ecdysozoa</taxon>
        <taxon>Nematoda</taxon>
        <taxon>Chromadorea</taxon>
        <taxon>Rhabditida</taxon>
        <taxon>Rhabditina</taxon>
        <taxon>Rhabditomorpha</taxon>
        <taxon>Strongyloidea</taxon>
        <taxon>Strongylidae</taxon>
        <taxon>Oesophagostomum</taxon>
    </lineage>
</organism>
<gene>
    <name evidence="1" type="ORF">OESDEN_14690</name>
</gene>
<evidence type="ECO:0000313" key="1">
    <source>
        <dbReference type="EMBL" id="KHJ85579.1"/>
    </source>
</evidence>
<sequence>MRCAVILCTSIEPGLYRNHATLHRLPDRERATVLNI</sequence>
<dbReference type="Proteomes" id="UP000053660">
    <property type="component" value="Unassembled WGS sequence"/>
</dbReference>
<accession>A0A0B1SKY5</accession>
<dbReference type="AlphaFoldDB" id="A0A0B1SKY5"/>
<evidence type="ECO:0000313" key="2">
    <source>
        <dbReference type="Proteomes" id="UP000053660"/>
    </source>
</evidence>